<dbReference type="Proteomes" id="UP000237934">
    <property type="component" value="Unassembled WGS sequence"/>
</dbReference>
<feature type="domain" description="IrrE N-terminal-like" evidence="1">
    <location>
        <begin position="26"/>
        <end position="87"/>
    </location>
</feature>
<protein>
    <submittedName>
        <fullName evidence="3">ImmA/IrrE family metallo-endopeptidase</fullName>
    </submittedName>
</protein>
<dbReference type="RefSeq" id="WP_074799437.1">
    <property type="nucleotide sequence ID" value="NZ_FOUC01000002.1"/>
</dbReference>
<sequence length="134" mass="16247">MQLLEKVLDECGVGIAYVEMESDGCYIEEEHTIFVNCSLSQEDRRKTIYHEIKHVVDHKEFIELYKTFYFRTKMEYEADRFMIENLLYDFLSECHIDPYQINIFSFMDYYELDYNCESTIRNLILEMVRNEVAV</sequence>
<dbReference type="InterPro" id="IPR010359">
    <property type="entry name" value="IrrE_HExxH"/>
</dbReference>
<organism evidence="2 4">
    <name type="scientific">Enterococcus mundtii</name>
    <dbReference type="NCBI Taxonomy" id="53346"/>
    <lineage>
        <taxon>Bacteria</taxon>
        <taxon>Bacillati</taxon>
        <taxon>Bacillota</taxon>
        <taxon>Bacilli</taxon>
        <taxon>Lactobacillales</taxon>
        <taxon>Enterococcaceae</taxon>
        <taxon>Enterococcus</taxon>
    </lineage>
</organism>
<dbReference type="AlphaFoldDB" id="A0A1I4K6Z3"/>
<accession>A0A1I4K6Z3</accession>
<evidence type="ECO:0000259" key="1">
    <source>
        <dbReference type="Pfam" id="PF06114"/>
    </source>
</evidence>
<dbReference type="Proteomes" id="UP000195024">
    <property type="component" value="Unassembled WGS sequence"/>
</dbReference>
<proteinExistence type="predicted"/>
<reference evidence="3 5" key="2">
    <citation type="journal article" date="2018" name="Pathog. Dis.">
        <title>Whole-genome sequencing based characterization of antimicrobial resistance in Enterococcus.</title>
        <authorList>
            <person name="Tyson G."/>
        </authorList>
    </citation>
    <scope>NUCLEOTIDE SEQUENCE [LARGE SCALE GENOMIC DNA]</scope>
    <source>
        <strain evidence="3 5">CVM N55263</strain>
    </source>
</reference>
<dbReference type="Gene3D" id="1.10.10.2910">
    <property type="match status" value="1"/>
</dbReference>
<comment type="caution">
    <text evidence="2">The sequence shown here is derived from an EMBL/GenBank/DDBJ whole genome shotgun (WGS) entry which is preliminary data.</text>
</comment>
<evidence type="ECO:0000313" key="5">
    <source>
        <dbReference type="Proteomes" id="UP000237934"/>
    </source>
</evidence>
<evidence type="ECO:0000313" key="4">
    <source>
        <dbReference type="Proteomes" id="UP000195024"/>
    </source>
</evidence>
<evidence type="ECO:0000313" key="2">
    <source>
        <dbReference type="EMBL" id="OTP28298.1"/>
    </source>
</evidence>
<dbReference type="EMBL" id="NGMS01000001">
    <property type="protein sequence ID" value="OTP28298.1"/>
    <property type="molecule type" value="Genomic_DNA"/>
</dbReference>
<reference evidence="2 4" key="1">
    <citation type="submission" date="2017-05" db="EMBL/GenBank/DDBJ databases">
        <title>The Genome Sequence of Enterococcus mundtii 6B1_DIV0119.</title>
        <authorList>
            <consortium name="The Broad Institute Genomics Platform"/>
            <consortium name="The Broad Institute Genomic Center for Infectious Diseases"/>
            <person name="Earl A."/>
            <person name="Manson A."/>
            <person name="Schwartman J."/>
            <person name="Gilmore M."/>
            <person name="Abouelleil A."/>
            <person name="Cao P."/>
            <person name="Chapman S."/>
            <person name="Cusick C."/>
            <person name="Shea T."/>
            <person name="Young S."/>
            <person name="Neafsey D."/>
            <person name="Nusbaum C."/>
            <person name="Birren B."/>
        </authorList>
    </citation>
    <scope>NUCLEOTIDE SEQUENCE [LARGE SCALE GENOMIC DNA]</scope>
    <source>
        <strain evidence="2 4">6B1_DIV0119</strain>
    </source>
</reference>
<gene>
    <name evidence="2" type="ORF">A5802_002038</name>
    <name evidence="3" type="ORF">CUS89_07480</name>
</gene>
<dbReference type="Pfam" id="PF06114">
    <property type="entry name" value="Peptidase_M78"/>
    <property type="match status" value="1"/>
</dbReference>
<name>A0A1I4K6Z3_ENTMU</name>
<dbReference type="EMBL" id="PUAP01000022">
    <property type="protein sequence ID" value="PQF23401.1"/>
    <property type="molecule type" value="Genomic_DNA"/>
</dbReference>
<evidence type="ECO:0000313" key="3">
    <source>
        <dbReference type="EMBL" id="PQF23401.1"/>
    </source>
</evidence>